<keyword evidence="6" id="KW-0325">Glycoprotein</keyword>
<feature type="transmembrane region" description="Helical" evidence="7">
    <location>
        <begin position="633"/>
        <end position="657"/>
    </location>
</feature>
<evidence type="ECO:0000256" key="6">
    <source>
        <dbReference type="ARBA" id="ARBA00023180"/>
    </source>
</evidence>
<keyword evidence="3 7" id="KW-0812">Transmembrane</keyword>
<sequence length="704" mass="78551">MGCCGNRTGDRDEDVEMKDTKEWGKAKSFDPSFNGPIKNRSCTDIPCCILFVLYIVGMLALGGAAFYMGNPYKLLNSVDSFGNICGYSEGYVDKPKLVFFDLTECISPAGISANLFAYSCPTTQVCREKCPDYNGLGATLPVDEMICRYDVKLTAGMPTAEKLTLIRERKCAPYVLKSTDVLNRCIPTIVSNQLGNLFPTANANNSNGNVTGSEVQEGSVYVQALLNLQNLGLKVIADVQESWYWILAALGIAMAASFIYILIMRWVAGLLVWLTTYAVLTLVGFSVYYSWTQYKLLSTNSNATSSVDIVIGGLDQYTNSADTWYYLTIILGIILAILVLLLLALRKRIQIAIALIKESSRAITNMVFSLFFPIIPWLLQIILFGWFVSVLAFLVTAGTPTYSNVDSNGTVVSACEYVGNMADNFGVNGNLSCKFMNFSDSNVLLGMQVYHLFGWFWLMNFIIALGQCVLAGAFASYYWAYDKKNDIPAFPVAASFYRTLRYHTGSLAFGSLIIALVQLIRAGLEYLDHKLRGAPGQQGEIAKYILKCMKCCFWCLEKFLKFLNKNAYIEIAVYGKNFCVSAKNAFFLLMRNILRVVVLDKVTDFILFIGQLSITFGIGVGSFYWFERQKNLNYYLAPVFIIVIGSYVVSAAFFSVYSMAIDTVFLCFLEDLERNDGSDEKPYYMSKPLRKILGKKNKKPEDSD</sequence>
<reference evidence="9" key="1">
    <citation type="submission" date="2025-08" db="UniProtKB">
        <authorList>
            <consortium name="RefSeq"/>
        </authorList>
    </citation>
    <scope>IDENTIFICATION</scope>
    <source>
        <tissue evidence="9">Tentacle</tissue>
    </source>
</reference>
<dbReference type="PANTHER" id="PTHR12385">
    <property type="entry name" value="CHOLINE TRANSPORTER-LIKE (SLC FAMILY 44)"/>
    <property type="match status" value="1"/>
</dbReference>
<protein>
    <recommendedName>
        <fullName evidence="7">Choline transporter-like protein</fullName>
    </recommendedName>
</protein>
<dbReference type="GeneID" id="116304010"/>
<evidence type="ECO:0000256" key="5">
    <source>
        <dbReference type="ARBA" id="ARBA00023136"/>
    </source>
</evidence>
<feature type="transmembrane region" description="Helical" evidence="7">
    <location>
        <begin position="270"/>
        <end position="291"/>
    </location>
</feature>
<proteinExistence type="inferred from homology"/>
<gene>
    <name evidence="9" type="primary">LOC116304010</name>
</gene>
<evidence type="ECO:0000256" key="1">
    <source>
        <dbReference type="ARBA" id="ARBA00004141"/>
    </source>
</evidence>
<dbReference type="FunCoup" id="A0A6P8ITC5">
    <property type="interactions" value="1214"/>
</dbReference>
<dbReference type="Pfam" id="PF04515">
    <property type="entry name" value="Choline_transpo"/>
    <property type="match status" value="1"/>
</dbReference>
<evidence type="ECO:0000256" key="2">
    <source>
        <dbReference type="ARBA" id="ARBA00007168"/>
    </source>
</evidence>
<comment type="subcellular location">
    <subcellularLocation>
        <location evidence="7">Cell membrane</location>
        <topology evidence="7">Multi-pass membrane protein</topology>
    </subcellularLocation>
    <subcellularLocation>
        <location evidence="1">Membrane</location>
        <topology evidence="1">Multi-pass membrane protein</topology>
    </subcellularLocation>
</comment>
<feature type="transmembrane region" description="Helical" evidence="7">
    <location>
        <begin position="366"/>
        <end position="395"/>
    </location>
</feature>
<dbReference type="GO" id="GO:0005886">
    <property type="term" value="C:plasma membrane"/>
    <property type="evidence" value="ECO:0007669"/>
    <property type="project" value="UniProtKB-SubCell"/>
</dbReference>
<dbReference type="KEGG" id="aten:116304010"/>
<feature type="transmembrane region" description="Helical" evidence="7">
    <location>
        <begin position="243"/>
        <end position="263"/>
    </location>
</feature>
<dbReference type="OrthoDB" id="420519at2759"/>
<keyword evidence="4 7" id="KW-1133">Transmembrane helix</keyword>
<dbReference type="AlphaFoldDB" id="A0A6P8ITC5"/>
<feature type="transmembrane region" description="Helical" evidence="7">
    <location>
        <begin position="455"/>
        <end position="479"/>
    </location>
</feature>
<comment type="function">
    <text evidence="7">Choline transporter.</text>
</comment>
<keyword evidence="8" id="KW-1185">Reference proteome</keyword>
<feature type="transmembrane region" description="Helical" evidence="7">
    <location>
        <begin position="324"/>
        <end position="345"/>
    </location>
</feature>
<accession>A0A6P8ITC5</accession>
<name>A0A6P8ITC5_ACTTE</name>
<feature type="transmembrane region" description="Helical" evidence="7">
    <location>
        <begin position="47"/>
        <end position="68"/>
    </location>
</feature>
<evidence type="ECO:0000256" key="3">
    <source>
        <dbReference type="ARBA" id="ARBA00022692"/>
    </source>
</evidence>
<evidence type="ECO:0000256" key="7">
    <source>
        <dbReference type="RuleBase" id="RU368066"/>
    </source>
</evidence>
<organism evidence="8 9">
    <name type="scientific">Actinia tenebrosa</name>
    <name type="common">Australian red waratah sea anemone</name>
    <dbReference type="NCBI Taxonomy" id="6105"/>
    <lineage>
        <taxon>Eukaryota</taxon>
        <taxon>Metazoa</taxon>
        <taxon>Cnidaria</taxon>
        <taxon>Anthozoa</taxon>
        <taxon>Hexacorallia</taxon>
        <taxon>Actiniaria</taxon>
        <taxon>Actiniidae</taxon>
        <taxon>Actinia</taxon>
    </lineage>
</organism>
<dbReference type="InterPro" id="IPR007603">
    <property type="entry name" value="Choline_transptr-like"/>
</dbReference>
<comment type="similarity">
    <text evidence="2 7">Belongs to the CTL (choline transporter-like) family.</text>
</comment>
<dbReference type="InParanoid" id="A0A6P8ITC5"/>
<keyword evidence="5 7" id="KW-0472">Membrane</keyword>
<dbReference type="Proteomes" id="UP000515163">
    <property type="component" value="Unplaced"/>
</dbReference>
<evidence type="ECO:0000313" key="9">
    <source>
        <dbReference type="RefSeq" id="XP_031569515.1"/>
    </source>
</evidence>
<dbReference type="GO" id="GO:0022857">
    <property type="term" value="F:transmembrane transporter activity"/>
    <property type="evidence" value="ECO:0007669"/>
    <property type="project" value="UniProtKB-UniRule"/>
</dbReference>
<dbReference type="RefSeq" id="XP_031569515.1">
    <property type="nucleotide sequence ID" value="XM_031713655.1"/>
</dbReference>
<feature type="transmembrane region" description="Helical" evidence="7">
    <location>
        <begin position="500"/>
        <end position="520"/>
    </location>
</feature>
<evidence type="ECO:0000256" key="4">
    <source>
        <dbReference type="ARBA" id="ARBA00022989"/>
    </source>
</evidence>
<evidence type="ECO:0000313" key="8">
    <source>
        <dbReference type="Proteomes" id="UP000515163"/>
    </source>
</evidence>
<dbReference type="PANTHER" id="PTHR12385:SF14">
    <property type="entry name" value="CHOLINE TRANSPORTER-LIKE 2"/>
    <property type="match status" value="1"/>
</dbReference>
<feature type="transmembrane region" description="Helical" evidence="7">
    <location>
        <begin position="605"/>
        <end position="626"/>
    </location>
</feature>